<gene>
    <name evidence="3" type="ORF">Sangu_3244600</name>
</gene>
<feature type="region of interest" description="Disordered" evidence="1">
    <location>
        <begin position="300"/>
        <end position="327"/>
    </location>
</feature>
<proteinExistence type="predicted"/>
<comment type="caution">
    <text evidence="3">The sequence shown here is derived from an EMBL/GenBank/DDBJ whole genome shotgun (WGS) entry which is preliminary data.</text>
</comment>
<accession>A0AAW2JFY0</accession>
<dbReference type="SUPFAM" id="SSF56219">
    <property type="entry name" value="DNase I-like"/>
    <property type="match status" value="1"/>
</dbReference>
<dbReference type="PROSITE" id="PS50878">
    <property type="entry name" value="RT_POL"/>
    <property type="match status" value="1"/>
</dbReference>
<dbReference type="PANTHER" id="PTHR33116">
    <property type="entry name" value="REVERSE TRANSCRIPTASE ZINC-BINDING DOMAIN-CONTAINING PROTEIN-RELATED-RELATED"/>
    <property type="match status" value="1"/>
</dbReference>
<dbReference type="Pfam" id="PF14111">
    <property type="entry name" value="DUF4283"/>
    <property type="match status" value="1"/>
</dbReference>
<feature type="compositionally biased region" description="Basic and acidic residues" evidence="1">
    <location>
        <begin position="309"/>
        <end position="325"/>
    </location>
</feature>
<dbReference type="PANTHER" id="PTHR33116:SF76">
    <property type="entry name" value="DUF4283 DOMAIN-CONTAINING PROTEIN"/>
    <property type="match status" value="1"/>
</dbReference>
<evidence type="ECO:0000259" key="2">
    <source>
        <dbReference type="PROSITE" id="PS50878"/>
    </source>
</evidence>
<dbReference type="GO" id="GO:0003824">
    <property type="term" value="F:catalytic activity"/>
    <property type="evidence" value="ECO:0007669"/>
    <property type="project" value="InterPro"/>
</dbReference>
<reference evidence="3" key="2">
    <citation type="journal article" date="2024" name="Plant">
        <title>Genomic evolution and insights into agronomic trait innovations of Sesamum species.</title>
        <authorList>
            <person name="Miao H."/>
            <person name="Wang L."/>
            <person name="Qu L."/>
            <person name="Liu H."/>
            <person name="Sun Y."/>
            <person name="Le M."/>
            <person name="Wang Q."/>
            <person name="Wei S."/>
            <person name="Zheng Y."/>
            <person name="Lin W."/>
            <person name="Duan Y."/>
            <person name="Cao H."/>
            <person name="Xiong S."/>
            <person name="Wang X."/>
            <person name="Wei L."/>
            <person name="Li C."/>
            <person name="Ma Q."/>
            <person name="Ju M."/>
            <person name="Zhao R."/>
            <person name="Li G."/>
            <person name="Mu C."/>
            <person name="Tian Q."/>
            <person name="Mei H."/>
            <person name="Zhang T."/>
            <person name="Gao T."/>
            <person name="Zhang H."/>
        </authorList>
    </citation>
    <scope>NUCLEOTIDE SEQUENCE</scope>
    <source>
        <strain evidence="3">G01</strain>
    </source>
</reference>
<sequence>MEDSLKTTAPPPLLETQTMLQFSKVDETVAGQQSEAAVTADARGRVEPSLKSSAVHVTPRLVPAAAGIHSPMTGIFIGNVPLQTPGSDFSCDKFAASFNNSTRKTLSYVNPSIQNGEIVVRPSIDVVREGSRRWDNTAVGYFLGRKPYYHHLNEYVRSVWPAVKTVTATSNGFYFFQFKTEIAMEEVIEGGPWLFQGQPIVLQRWEPGMVLRKHKHTQVPVWIRLRHLPVEFWTDDGLSTVASGVGRPLYQDTITRACTRLDFARVCVMLDISSTLPKHLIIMMPREDGTEVPCKVEKRTVQPPVSRPDVTKGADRKPSVAREDGAGVDANGVAHDEVINKGKAVVVYNPFDALLFANDDAGIWNVRGLNRRDHQVAVKELVSEFRLQFLGLLETRVSAVNVSRIQNFLPHWSWFTDYNGPGNRIWLAWDDELLDVHVLDLDVQFIHCRITIRCAHLSVLATVVYGANDTIVRRGLWQNLMTLARSISDEPWIVGGDFNTVLDMSEVCGSSADIRLAMTEFRDCILDTGLIHLPVQGERFSWHNCSEGDRSLWKRLDRIIVNDAWLGHWPCSHYHCLNARTSDHSPLVIRGDTVSHTVSMFRFDNYLTMSSEFITSVQNIWRHQIAGTNMYAVTRKLRALKQVFRTLRKKKGDLSLNVKLAAEFLGTVQKLLQTDRHNTLLIRLEKCCKMVFFRATKLEQVMLQQRAKIQWLKGGDQCSRIFFRKVAMRRASKKVFQIANEAGRTLTEQDEVVDEFVSFYQRLLGGERRREYIDLRYLRPWARHVVTPAECTALVQRPTREEVKDAFFDIAEDKAPGPDGYSSGFYKAAWPVIGDEVVKAILEFFTTGRLLKQVNTTLLALIPKIRVPNMVSDFRPISCCNVLYKVITKIIVQRLRLVLDAMISPSQNAFVPGRSIGDNILLAQEMFTGYNRQGLPKRCALKIDLRKAYDTVEWDFLIAALQMFGFPDIFIGWIEECVTTPMFSVCINGNPHGFFKGARGLRQGDPMSPFLFVLVMEVLQLMMQQLIDQNGGFSFHWRCKELGLFQLCFADDLLLFCKADVASIQVFRRGLEEFANLSGLHANPQKSQLIISRSAQEEREHLIAALQFQEGHLPLRYLGLPLLASRLSISDCHPLLLKVDSRIKGWDSIQLSFAGRLQLIKSVLMSLNVYWAMAFILPKGVIREVEKRMRHFLWKGNSTVGYPKVAWSTVCRPKEEGGLGIRDILALNKALMCRHLWNVIKDNQSSIWIGDGESFSLWHDPWHSLGPLIQRFPCGPSRTNIPAAATLSTVIVDGAWCWPLITDMECIEITHVLPTIHNGSDSILWRGGDFSTKVVYDIFRSPGPKLLSAVHPSIEEHCSLQLAEPCMGGGYYLGFEEVYGPTHSPGAYRALLAAIVYHIWQERNQRVFKHITRTSSTIARNAIDAIRQKILSIELLDSVSSRGLYRLGESPGLSGIPLDASECCSSCTLLY</sequence>
<reference evidence="3" key="1">
    <citation type="submission" date="2020-06" db="EMBL/GenBank/DDBJ databases">
        <authorList>
            <person name="Li T."/>
            <person name="Hu X."/>
            <person name="Zhang T."/>
            <person name="Song X."/>
            <person name="Zhang H."/>
            <person name="Dai N."/>
            <person name="Sheng W."/>
            <person name="Hou X."/>
            <person name="Wei L."/>
        </authorList>
    </citation>
    <scope>NUCLEOTIDE SEQUENCE</scope>
    <source>
        <strain evidence="3">G01</strain>
        <tissue evidence="3">Leaf</tissue>
    </source>
</reference>
<dbReference type="InterPro" id="IPR000477">
    <property type="entry name" value="RT_dom"/>
</dbReference>
<organism evidence="3">
    <name type="scientific">Sesamum angustifolium</name>
    <dbReference type="NCBI Taxonomy" id="2727405"/>
    <lineage>
        <taxon>Eukaryota</taxon>
        <taxon>Viridiplantae</taxon>
        <taxon>Streptophyta</taxon>
        <taxon>Embryophyta</taxon>
        <taxon>Tracheophyta</taxon>
        <taxon>Spermatophyta</taxon>
        <taxon>Magnoliopsida</taxon>
        <taxon>eudicotyledons</taxon>
        <taxon>Gunneridae</taxon>
        <taxon>Pentapetalae</taxon>
        <taxon>asterids</taxon>
        <taxon>lamiids</taxon>
        <taxon>Lamiales</taxon>
        <taxon>Pedaliaceae</taxon>
        <taxon>Sesamum</taxon>
    </lineage>
</organism>
<evidence type="ECO:0000256" key="1">
    <source>
        <dbReference type="SAM" id="MobiDB-lite"/>
    </source>
</evidence>
<dbReference type="Pfam" id="PF03372">
    <property type="entry name" value="Exo_endo_phos"/>
    <property type="match status" value="1"/>
</dbReference>
<dbReference type="InterPro" id="IPR005135">
    <property type="entry name" value="Endo/exonuclease/phosphatase"/>
</dbReference>
<dbReference type="InterPro" id="IPR043502">
    <property type="entry name" value="DNA/RNA_pol_sf"/>
</dbReference>
<feature type="domain" description="Reverse transcriptase" evidence="2">
    <location>
        <begin position="843"/>
        <end position="1122"/>
    </location>
</feature>
<dbReference type="InterPro" id="IPR025558">
    <property type="entry name" value="DUF4283"/>
</dbReference>
<name>A0AAW2JFY0_9LAMI</name>
<protein>
    <submittedName>
        <fullName evidence="3">Retrovirus-related Pol polyprotein from type-2 retrotransposable element R2DM</fullName>
    </submittedName>
</protein>
<dbReference type="SUPFAM" id="SSF56672">
    <property type="entry name" value="DNA/RNA polymerases"/>
    <property type="match status" value="1"/>
</dbReference>
<dbReference type="Gene3D" id="3.60.10.10">
    <property type="entry name" value="Endonuclease/exonuclease/phosphatase"/>
    <property type="match status" value="1"/>
</dbReference>
<evidence type="ECO:0000313" key="3">
    <source>
        <dbReference type="EMBL" id="KAL0293136.1"/>
    </source>
</evidence>
<dbReference type="InterPro" id="IPR036691">
    <property type="entry name" value="Endo/exonu/phosph_ase_sf"/>
</dbReference>
<dbReference type="CDD" id="cd01650">
    <property type="entry name" value="RT_nLTR_like"/>
    <property type="match status" value="1"/>
</dbReference>
<dbReference type="EMBL" id="JACGWK010001077">
    <property type="protein sequence ID" value="KAL0293136.1"/>
    <property type="molecule type" value="Genomic_DNA"/>
</dbReference>
<dbReference type="Pfam" id="PF00078">
    <property type="entry name" value="RVT_1"/>
    <property type="match status" value="1"/>
</dbReference>